<dbReference type="InterPro" id="IPR003615">
    <property type="entry name" value="HNH_nuc"/>
</dbReference>
<feature type="domain" description="HNH nuclease" evidence="1">
    <location>
        <begin position="126"/>
        <end position="179"/>
    </location>
</feature>
<dbReference type="GeneID" id="60510316"/>
<keyword evidence="2" id="KW-0540">Nuclease</keyword>
<dbReference type="Gene3D" id="1.10.30.50">
    <property type="match status" value="1"/>
</dbReference>
<evidence type="ECO:0000313" key="3">
    <source>
        <dbReference type="Proteomes" id="UP000062768"/>
    </source>
</evidence>
<keyword evidence="3" id="KW-1185">Reference proteome</keyword>
<dbReference type="PANTHER" id="PTHR33877:SF2">
    <property type="entry name" value="OS07G0170200 PROTEIN"/>
    <property type="match status" value="1"/>
</dbReference>
<proteinExistence type="predicted"/>
<evidence type="ECO:0000313" key="2">
    <source>
        <dbReference type="EMBL" id="CEL24403.1"/>
    </source>
</evidence>
<dbReference type="SMART" id="SM00507">
    <property type="entry name" value="HNHc"/>
    <property type="match status" value="1"/>
</dbReference>
<accession>A0A0S4FMX8</accession>
<dbReference type="EMBL" id="LN734822">
    <property type="protein sequence ID" value="CEL24403.1"/>
    <property type="molecule type" value="Genomic_DNA"/>
</dbReference>
<organism evidence="2 3">
    <name type="scientific">Methanobacterium formicicum</name>
    <dbReference type="NCBI Taxonomy" id="2162"/>
    <lineage>
        <taxon>Archaea</taxon>
        <taxon>Methanobacteriati</taxon>
        <taxon>Methanobacteriota</taxon>
        <taxon>Methanomada group</taxon>
        <taxon>Methanobacteria</taxon>
        <taxon>Methanobacteriales</taxon>
        <taxon>Methanobacteriaceae</taxon>
        <taxon>Methanobacterium</taxon>
    </lineage>
</organism>
<dbReference type="CDD" id="cd00085">
    <property type="entry name" value="HNHc"/>
    <property type="match status" value="1"/>
</dbReference>
<dbReference type="GO" id="GO:0004519">
    <property type="term" value="F:endonuclease activity"/>
    <property type="evidence" value="ECO:0007669"/>
    <property type="project" value="UniProtKB-KW"/>
</dbReference>
<dbReference type="PATRIC" id="fig|2162.10.peg.790"/>
<dbReference type="RefSeq" id="WP_060537458.1">
    <property type="nucleotide sequence ID" value="NZ_LN734822.1"/>
</dbReference>
<keyword evidence="2" id="KW-0255">Endonuclease</keyword>
<dbReference type="Proteomes" id="UP000062768">
    <property type="component" value="Chromosome I"/>
</dbReference>
<dbReference type="InterPro" id="IPR002711">
    <property type="entry name" value="HNH"/>
</dbReference>
<keyword evidence="2" id="KW-0378">Hydrolase</keyword>
<dbReference type="GO" id="GO:0003676">
    <property type="term" value="F:nucleic acid binding"/>
    <property type="evidence" value="ECO:0007669"/>
    <property type="project" value="InterPro"/>
</dbReference>
<protein>
    <submittedName>
        <fullName evidence="2">HNH endonuclease</fullName>
    </submittedName>
</protein>
<dbReference type="GO" id="GO:0008270">
    <property type="term" value="F:zinc ion binding"/>
    <property type="evidence" value="ECO:0007669"/>
    <property type="project" value="InterPro"/>
</dbReference>
<reference evidence="2" key="1">
    <citation type="submission" date="2014-09" db="EMBL/GenBank/DDBJ databases">
        <authorList>
            <person name="Wibberg D."/>
        </authorList>
    </citation>
    <scope>NUCLEOTIDE SEQUENCE [LARGE SCALE GENOMIC DNA]</scope>
    <source>
        <strain evidence="2">Mb9</strain>
    </source>
</reference>
<sequence>MEEDLSIIICQLVDYLMPELTPYETALYLYLFRNSFLKNGNGEIQVGKRTIAAEFGRGARGEKSSYAHVSKYLNILEEKGCIKVNDITSKGTMYTVNLPKDIPLVFDKITRPSTQNSDADYFTDPEKRKEIFQRDDWVCQYCGDKVTPESATLDHYIPQSKGGKNTKDNLKTSCLICNSIKCDKTYEEAAQLLLKNIQERNSKIHK</sequence>
<dbReference type="Pfam" id="PF01844">
    <property type="entry name" value="HNH"/>
    <property type="match status" value="1"/>
</dbReference>
<evidence type="ECO:0000259" key="1">
    <source>
        <dbReference type="SMART" id="SM00507"/>
    </source>
</evidence>
<dbReference type="InterPro" id="IPR052892">
    <property type="entry name" value="NA-targeting_endonuclease"/>
</dbReference>
<dbReference type="AlphaFoldDB" id="A0A0S4FMX8"/>
<gene>
    <name evidence="2" type="ORF">MB9_0760</name>
</gene>
<dbReference type="PANTHER" id="PTHR33877">
    <property type="entry name" value="SLL1193 PROTEIN"/>
    <property type="match status" value="1"/>
</dbReference>
<name>A0A0S4FMX8_METFO</name>